<dbReference type="Gene3D" id="3.30.465.10">
    <property type="match status" value="1"/>
</dbReference>
<dbReference type="SUPFAM" id="SSF56176">
    <property type="entry name" value="FAD-binding/transporter-associated domain-like"/>
    <property type="match status" value="1"/>
</dbReference>
<dbReference type="Gene3D" id="3.40.462.20">
    <property type="match status" value="1"/>
</dbReference>
<reference evidence="8" key="1">
    <citation type="journal article" date="2019" name="Int. J. Syst. Evol. Microbiol.">
        <title>The Global Catalogue of Microorganisms (GCM) 10K type strain sequencing project: providing services to taxonomists for standard genome sequencing and annotation.</title>
        <authorList>
            <consortium name="The Broad Institute Genomics Platform"/>
            <consortium name="The Broad Institute Genome Sequencing Center for Infectious Disease"/>
            <person name="Wu L."/>
            <person name="Ma J."/>
        </authorList>
    </citation>
    <scope>NUCLEOTIDE SEQUENCE [LARGE SCALE GENOMIC DNA]</scope>
    <source>
        <strain evidence="8">CGMCC 1.6960</strain>
    </source>
</reference>
<evidence type="ECO:0000256" key="1">
    <source>
        <dbReference type="ARBA" id="ARBA00001974"/>
    </source>
</evidence>
<dbReference type="InterPro" id="IPR036318">
    <property type="entry name" value="FAD-bd_PCMH-like_sf"/>
</dbReference>
<evidence type="ECO:0000256" key="5">
    <source>
        <dbReference type="ARBA" id="ARBA00023002"/>
    </source>
</evidence>
<keyword evidence="5" id="KW-0560">Oxidoreductase</keyword>
<dbReference type="InterPro" id="IPR050416">
    <property type="entry name" value="FAD-linked_Oxidoreductase"/>
</dbReference>
<keyword evidence="8" id="KW-1185">Reference proteome</keyword>
<evidence type="ECO:0000256" key="3">
    <source>
        <dbReference type="ARBA" id="ARBA00022630"/>
    </source>
</evidence>
<evidence type="ECO:0000259" key="6">
    <source>
        <dbReference type="PROSITE" id="PS51387"/>
    </source>
</evidence>
<comment type="cofactor">
    <cofactor evidence="1">
        <name>FAD</name>
        <dbReference type="ChEBI" id="CHEBI:57692"/>
    </cofactor>
</comment>
<dbReference type="Gene3D" id="3.30.43.10">
    <property type="entry name" value="Uridine Diphospho-n-acetylenolpyruvylglucosamine Reductase, domain 2"/>
    <property type="match status" value="1"/>
</dbReference>
<dbReference type="RefSeq" id="WP_188717021.1">
    <property type="nucleotide sequence ID" value="NZ_BAABBD010000002.1"/>
</dbReference>
<protein>
    <submittedName>
        <fullName evidence="7">Oxidoreductase</fullName>
    </submittedName>
</protein>
<dbReference type="InterPro" id="IPR006094">
    <property type="entry name" value="Oxid_FAD_bind_N"/>
</dbReference>
<dbReference type="InterPro" id="IPR016166">
    <property type="entry name" value="FAD-bd_PCMH"/>
</dbReference>
<dbReference type="PANTHER" id="PTHR42973:SF39">
    <property type="entry name" value="FAD-BINDING PCMH-TYPE DOMAIN-CONTAINING PROTEIN"/>
    <property type="match status" value="1"/>
</dbReference>
<gene>
    <name evidence="7" type="ORF">GCM10010968_11730</name>
</gene>
<dbReference type="InterPro" id="IPR016169">
    <property type="entry name" value="FAD-bd_PCMH_sub2"/>
</dbReference>
<comment type="similarity">
    <text evidence="2">Belongs to the oxygen-dependent FAD-linked oxidoreductase family.</text>
</comment>
<organism evidence="7 8">
    <name type="scientific">Agrococcus terreus</name>
    <dbReference type="NCBI Taxonomy" id="574649"/>
    <lineage>
        <taxon>Bacteria</taxon>
        <taxon>Bacillati</taxon>
        <taxon>Actinomycetota</taxon>
        <taxon>Actinomycetes</taxon>
        <taxon>Micrococcales</taxon>
        <taxon>Microbacteriaceae</taxon>
        <taxon>Agrococcus</taxon>
    </lineage>
</organism>
<evidence type="ECO:0000313" key="8">
    <source>
        <dbReference type="Proteomes" id="UP000626982"/>
    </source>
</evidence>
<proteinExistence type="inferred from homology"/>
<keyword evidence="3" id="KW-0285">Flavoprotein</keyword>
<sequence length="463" mass="47649">MSTEAHERADAPASLRSLQEQMEGRLVLPDDAAYDADRRPWNLAVEQRPQAVAHPAGVDDLRGVLRAAREAGLAVAVQPNGHGASSALEGAILVRTAAFDHLEVDADARVARIGAGVPWGPVLQALEGTGLGAPSGTSRVVSATGYALGGGHGWLAREAGLGAHGLRAVRVLRPDGSLDRVDDASDPEAMWAMRGGGGIAGVVTGIELDLHPVPSLVRAELVVDGAQAGAALRALRDAAEARGPEGADRALGLFATSMRMPDAPQVPEPVRGRTLLTIEALGPDEASLAFLDGVRAATTPEMDAVAPTTQLQMAMQAMEPTDPSPSRGASVALGGLDDAVIDAMLGWRALPEQASLVGIGMRLLGGAVDEPRRPAFATLEGARWLVMGLAPLLPGVPPEPGLASLAGLSSVLAPNAVPRMIQTFLGEGEPLDACGSPEAIARLRAARDAADPDGVMHEGRLPR</sequence>
<evidence type="ECO:0000313" key="7">
    <source>
        <dbReference type="EMBL" id="GGN82188.1"/>
    </source>
</evidence>
<evidence type="ECO:0000256" key="2">
    <source>
        <dbReference type="ARBA" id="ARBA00005466"/>
    </source>
</evidence>
<evidence type="ECO:0000256" key="4">
    <source>
        <dbReference type="ARBA" id="ARBA00022827"/>
    </source>
</evidence>
<dbReference type="InterPro" id="IPR016167">
    <property type="entry name" value="FAD-bd_PCMH_sub1"/>
</dbReference>
<dbReference type="Proteomes" id="UP000626982">
    <property type="component" value="Unassembled WGS sequence"/>
</dbReference>
<comment type="caution">
    <text evidence="7">The sequence shown here is derived from an EMBL/GenBank/DDBJ whole genome shotgun (WGS) entry which is preliminary data.</text>
</comment>
<dbReference type="PANTHER" id="PTHR42973">
    <property type="entry name" value="BINDING OXIDOREDUCTASE, PUTATIVE (AFU_ORTHOLOGUE AFUA_1G17690)-RELATED"/>
    <property type="match status" value="1"/>
</dbReference>
<feature type="domain" description="FAD-binding PCMH-type" evidence="6">
    <location>
        <begin position="45"/>
        <end position="213"/>
    </location>
</feature>
<dbReference type="PROSITE" id="PS51387">
    <property type="entry name" value="FAD_PCMH"/>
    <property type="match status" value="1"/>
</dbReference>
<keyword evidence="4" id="KW-0274">FAD</keyword>
<name>A0ABQ2KFQ3_9MICO</name>
<accession>A0ABQ2KFQ3</accession>
<dbReference type="EMBL" id="BMLM01000001">
    <property type="protein sequence ID" value="GGN82188.1"/>
    <property type="molecule type" value="Genomic_DNA"/>
</dbReference>
<dbReference type="Pfam" id="PF01565">
    <property type="entry name" value="FAD_binding_4"/>
    <property type="match status" value="1"/>
</dbReference>